<evidence type="ECO:0000256" key="1">
    <source>
        <dbReference type="ARBA" id="ARBA00004418"/>
    </source>
</evidence>
<dbReference type="InterPro" id="IPR039424">
    <property type="entry name" value="SBP_5"/>
</dbReference>
<reference evidence="7" key="1">
    <citation type="submission" date="2021-01" db="EMBL/GenBank/DDBJ databases">
        <title>Tabrizicola alba sp. nov. a motile alkaliphilic bacterium isolated from a soda lake.</title>
        <authorList>
            <person name="Szuroczki S."/>
            <person name="Abbaszade G."/>
            <person name="Schumann P."/>
            <person name="Toth E."/>
        </authorList>
    </citation>
    <scope>NUCLEOTIDE SEQUENCE</scope>
    <source>
        <strain evidence="7">DMG-N-6</strain>
    </source>
</reference>
<organism evidence="7 8">
    <name type="scientific">Szabonella alba</name>
    <dbReference type="NCBI Taxonomy" id="2804194"/>
    <lineage>
        <taxon>Bacteria</taxon>
        <taxon>Pseudomonadati</taxon>
        <taxon>Pseudomonadota</taxon>
        <taxon>Alphaproteobacteria</taxon>
        <taxon>Rhodobacterales</taxon>
        <taxon>Paracoccaceae</taxon>
        <taxon>Szabonella</taxon>
    </lineage>
</organism>
<feature type="signal peptide" evidence="5">
    <location>
        <begin position="1"/>
        <end position="27"/>
    </location>
</feature>
<dbReference type="PIRSF" id="PIRSF002741">
    <property type="entry name" value="MppA"/>
    <property type="match status" value="1"/>
</dbReference>
<evidence type="ECO:0000256" key="5">
    <source>
        <dbReference type="SAM" id="SignalP"/>
    </source>
</evidence>
<protein>
    <recommendedName>
        <fullName evidence="6">Solute-binding protein family 5 domain-containing protein</fullName>
    </recommendedName>
</protein>
<dbReference type="EMBL" id="JAESVN010000004">
    <property type="protein sequence ID" value="MBL4917908.1"/>
    <property type="molecule type" value="Genomic_DNA"/>
</dbReference>
<keyword evidence="4 5" id="KW-0732">Signal</keyword>
<dbReference type="RefSeq" id="WP_202688819.1">
    <property type="nucleotide sequence ID" value="NZ_JAESVN010000004.1"/>
</dbReference>
<dbReference type="Pfam" id="PF00496">
    <property type="entry name" value="SBP_bac_5"/>
    <property type="match status" value="1"/>
</dbReference>
<evidence type="ECO:0000313" key="7">
    <source>
        <dbReference type="EMBL" id="MBL4917908.1"/>
    </source>
</evidence>
<dbReference type="GO" id="GO:1904680">
    <property type="term" value="F:peptide transmembrane transporter activity"/>
    <property type="evidence" value="ECO:0007669"/>
    <property type="project" value="TreeGrafter"/>
</dbReference>
<comment type="caution">
    <text evidence="7">The sequence shown here is derived from an EMBL/GenBank/DDBJ whole genome shotgun (WGS) entry which is preliminary data.</text>
</comment>
<evidence type="ECO:0000256" key="3">
    <source>
        <dbReference type="ARBA" id="ARBA00022448"/>
    </source>
</evidence>
<keyword evidence="8" id="KW-1185">Reference proteome</keyword>
<dbReference type="InterPro" id="IPR030678">
    <property type="entry name" value="Peptide/Ni-bd"/>
</dbReference>
<dbReference type="PANTHER" id="PTHR30290">
    <property type="entry name" value="PERIPLASMIC BINDING COMPONENT OF ABC TRANSPORTER"/>
    <property type="match status" value="1"/>
</dbReference>
<evidence type="ECO:0000313" key="8">
    <source>
        <dbReference type="Proteomes" id="UP000648908"/>
    </source>
</evidence>
<dbReference type="Gene3D" id="3.10.105.10">
    <property type="entry name" value="Dipeptide-binding Protein, Domain 3"/>
    <property type="match status" value="1"/>
</dbReference>
<comment type="similarity">
    <text evidence="2">Belongs to the bacterial solute-binding protein 5 family.</text>
</comment>
<dbReference type="Gene3D" id="3.40.190.10">
    <property type="entry name" value="Periplasmic binding protein-like II"/>
    <property type="match status" value="1"/>
</dbReference>
<evidence type="ECO:0000256" key="4">
    <source>
        <dbReference type="ARBA" id="ARBA00022729"/>
    </source>
</evidence>
<dbReference type="GO" id="GO:0043190">
    <property type="term" value="C:ATP-binding cassette (ABC) transporter complex"/>
    <property type="evidence" value="ECO:0007669"/>
    <property type="project" value="InterPro"/>
</dbReference>
<dbReference type="GO" id="GO:0015833">
    <property type="term" value="P:peptide transport"/>
    <property type="evidence" value="ECO:0007669"/>
    <property type="project" value="TreeGrafter"/>
</dbReference>
<dbReference type="Gene3D" id="3.90.76.10">
    <property type="entry name" value="Dipeptide-binding Protein, Domain 1"/>
    <property type="match status" value="1"/>
</dbReference>
<feature type="domain" description="Solute-binding protein family 5" evidence="6">
    <location>
        <begin position="74"/>
        <end position="395"/>
    </location>
</feature>
<accession>A0A8K0VCY0</accession>
<comment type="subcellular location">
    <subcellularLocation>
        <location evidence="1">Periplasm</location>
    </subcellularLocation>
</comment>
<evidence type="ECO:0000259" key="6">
    <source>
        <dbReference type="Pfam" id="PF00496"/>
    </source>
</evidence>
<proteinExistence type="inferred from homology"/>
<evidence type="ECO:0000256" key="2">
    <source>
        <dbReference type="ARBA" id="ARBA00005695"/>
    </source>
</evidence>
<name>A0A8K0VCY0_9RHOB</name>
<gene>
    <name evidence="7" type="ORF">JL811_11820</name>
</gene>
<dbReference type="GO" id="GO:0030288">
    <property type="term" value="C:outer membrane-bounded periplasmic space"/>
    <property type="evidence" value="ECO:0007669"/>
    <property type="project" value="UniProtKB-ARBA"/>
</dbReference>
<dbReference type="SUPFAM" id="SSF53850">
    <property type="entry name" value="Periplasmic binding protein-like II"/>
    <property type="match status" value="1"/>
</dbReference>
<dbReference type="Proteomes" id="UP000648908">
    <property type="component" value="Unassembled WGS sequence"/>
</dbReference>
<sequence length="512" mass="55458">MPGTMTRFFISAATALSLSVSAGALFAAPEGVLRVAVGADPETFDPHFNDLPTGNTVDKLVLEGLFRLDNQNNVLPELAEEWGFSDDGMTFTVKIKPDRVFSNGDPLDAAAVAASFNRLLDPEVGAIYRGLYSSIGEAVATDDTTVEFKMATPNGHILLLLSSTTATIVNTKAIETMGAEYSRMPVGSGPYLVESFVGGERYRLVPNPTYQGDYPATLEAIDFLVVPEDGSRMALMETGEVHIVERVPPEAVETINALPQAEVIQPPSMFSINMELVLRGPLEDPKVREALNLSLDREGMVQGILGGLGTVSVGMVGPGTQDELRRTYDPIPFDPVRAKELIAEAGYQPGQIELTMTCPTGRYIKDVQVCQAVQAQFQAIGVNAKANIVDRGTWSNVAATPPADRTDNMALLGRATAGIDFTLFRLFSTGVSANTTGFSDPKVDELLLAGRSTTDIDKQREIYGEIQDIIWDTQPFVFLWYQKQALGVADSVSGFEVQPNETMNFDQVRLTE</sequence>
<dbReference type="PANTHER" id="PTHR30290:SF10">
    <property type="entry name" value="PERIPLASMIC OLIGOPEPTIDE-BINDING PROTEIN-RELATED"/>
    <property type="match status" value="1"/>
</dbReference>
<dbReference type="InterPro" id="IPR000914">
    <property type="entry name" value="SBP_5_dom"/>
</dbReference>
<feature type="chain" id="PRO_5035427935" description="Solute-binding protein family 5 domain-containing protein" evidence="5">
    <location>
        <begin position="28"/>
        <end position="512"/>
    </location>
</feature>
<dbReference type="AlphaFoldDB" id="A0A8K0VCY0"/>
<keyword evidence="3" id="KW-0813">Transport</keyword>